<dbReference type="InterPro" id="IPR003961">
    <property type="entry name" value="FN3_dom"/>
</dbReference>
<feature type="chain" id="PRO_5045475797" description="Fibronectin type-III domain-containing protein" evidence="3">
    <location>
        <begin position="30"/>
        <end position="398"/>
    </location>
</feature>
<feature type="signal peptide" evidence="3">
    <location>
        <begin position="1"/>
        <end position="29"/>
    </location>
</feature>
<sequence length="398" mass="40842">MIARRSAAVMATTLAITGLAPLAAAPTAAAPTATTAACGSVVSATKNGAALDTSWVSTICTPGADGAAGDVGWNVWSGPAGEGGSSLELGAGARNDTYVITIDTGSIVPRVTDTKGTGVIVNRTPPSSGHPHWRVQITAKPVLVTGGCDQGSVPWTCPSTPTDQRDGYLGGWITDYASWRNKAQRNAFLGMDYSSNIDAGAIPPQIVNDSKGQQMILLELANSHFLQDGATPFKGSASVVIPNAFLKEVYGIDSPGSLTTAGLSPVITGSGSGTASVVDIGGALRVDLTDMTFSKRNVRIHRGKITPTKPGKLTSKRVSASAVKLTYAKSKARGSKIAGYTATCTAKTGRKHVVTVKDKAPSTKVTGLKARTAYTCKVWARSKAGKGATAKVSVAKKP</sequence>
<dbReference type="CDD" id="cd00063">
    <property type="entry name" value="FN3"/>
    <property type="match status" value="1"/>
</dbReference>
<keyword evidence="6" id="KW-1185">Reference proteome</keyword>
<accession>A0ABN1GZK6</accession>
<keyword evidence="1" id="KW-0378">Hydrolase</keyword>
<protein>
    <recommendedName>
        <fullName evidence="4">Fibronectin type-III domain-containing protein</fullName>
    </recommendedName>
</protein>
<dbReference type="Pfam" id="PF00041">
    <property type="entry name" value="fn3"/>
    <property type="match status" value="1"/>
</dbReference>
<evidence type="ECO:0000256" key="2">
    <source>
        <dbReference type="ARBA" id="ARBA00023326"/>
    </source>
</evidence>
<evidence type="ECO:0000259" key="4">
    <source>
        <dbReference type="PROSITE" id="PS50853"/>
    </source>
</evidence>
<evidence type="ECO:0000313" key="6">
    <source>
        <dbReference type="Proteomes" id="UP001500957"/>
    </source>
</evidence>
<evidence type="ECO:0000313" key="5">
    <source>
        <dbReference type="EMBL" id="GAA0624279.1"/>
    </source>
</evidence>
<dbReference type="Gene3D" id="2.60.40.10">
    <property type="entry name" value="Immunoglobulins"/>
    <property type="match status" value="1"/>
</dbReference>
<keyword evidence="2" id="KW-0624">Polysaccharide degradation</keyword>
<comment type="caution">
    <text evidence="5">The sequence shown here is derived from an EMBL/GenBank/DDBJ whole genome shotgun (WGS) entry which is preliminary data.</text>
</comment>
<keyword evidence="2" id="KW-0119">Carbohydrate metabolism</keyword>
<keyword evidence="3" id="KW-0732">Signal</keyword>
<proteinExistence type="predicted"/>
<feature type="domain" description="Fibronectin type-III" evidence="4">
    <location>
        <begin position="309"/>
        <end position="398"/>
    </location>
</feature>
<evidence type="ECO:0000256" key="1">
    <source>
        <dbReference type="ARBA" id="ARBA00023295"/>
    </source>
</evidence>
<name>A0ABN1GZK6_9ACTN</name>
<organism evidence="5 6">
    <name type="scientific">Sporichthya brevicatena</name>
    <dbReference type="NCBI Taxonomy" id="171442"/>
    <lineage>
        <taxon>Bacteria</taxon>
        <taxon>Bacillati</taxon>
        <taxon>Actinomycetota</taxon>
        <taxon>Actinomycetes</taxon>
        <taxon>Sporichthyales</taxon>
        <taxon>Sporichthyaceae</taxon>
        <taxon>Sporichthya</taxon>
    </lineage>
</organism>
<dbReference type="InterPro" id="IPR036116">
    <property type="entry name" value="FN3_sf"/>
</dbReference>
<gene>
    <name evidence="5" type="ORF">GCM10009547_29230</name>
</gene>
<dbReference type="InterPro" id="IPR013783">
    <property type="entry name" value="Ig-like_fold"/>
</dbReference>
<dbReference type="EMBL" id="BAAAHE010000024">
    <property type="protein sequence ID" value="GAA0624279.1"/>
    <property type="molecule type" value="Genomic_DNA"/>
</dbReference>
<evidence type="ECO:0000256" key="3">
    <source>
        <dbReference type="SAM" id="SignalP"/>
    </source>
</evidence>
<dbReference type="SUPFAM" id="SSF49265">
    <property type="entry name" value="Fibronectin type III"/>
    <property type="match status" value="1"/>
</dbReference>
<dbReference type="RefSeq" id="WP_344605986.1">
    <property type="nucleotide sequence ID" value="NZ_BAAAHE010000024.1"/>
</dbReference>
<keyword evidence="1" id="KW-0326">Glycosidase</keyword>
<dbReference type="PROSITE" id="PS50853">
    <property type="entry name" value="FN3"/>
    <property type="match status" value="1"/>
</dbReference>
<reference evidence="5 6" key="1">
    <citation type="journal article" date="2019" name="Int. J. Syst. Evol. Microbiol.">
        <title>The Global Catalogue of Microorganisms (GCM) 10K type strain sequencing project: providing services to taxonomists for standard genome sequencing and annotation.</title>
        <authorList>
            <consortium name="The Broad Institute Genomics Platform"/>
            <consortium name="The Broad Institute Genome Sequencing Center for Infectious Disease"/>
            <person name="Wu L."/>
            <person name="Ma J."/>
        </authorList>
    </citation>
    <scope>NUCLEOTIDE SEQUENCE [LARGE SCALE GENOMIC DNA]</scope>
    <source>
        <strain evidence="5 6">JCM 10671</strain>
    </source>
</reference>
<dbReference type="Proteomes" id="UP001500957">
    <property type="component" value="Unassembled WGS sequence"/>
</dbReference>
<dbReference type="SMART" id="SM00060">
    <property type="entry name" value="FN3"/>
    <property type="match status" value="1"/>
</dbReference>